<feature type="compositionally biased region" description="Pro residues" evidence="1">
    <location>
        <begin position="394"/>
        <end position="403"/>
    </location>
</feature>
<evidence type="ECO:0000256" key="1">
    <source>
        <dbReference type="SAM" id="MobiDB-lite"/>
    </source>
</evidence>
<name>A0ABR3SC23_9PEZI</name>
<feature type="compositionally biased region" description="Basic and acidic residues" evidence="1">
    <location>
        <begin position="88"/>
        <end position="129"/>
    </location>
</feature>
<gene>
    <name evidence="3" type="ORF">SLS56_011407</name>
</gene>
<feature type="domain" description="DUF8035" evidence="2">
    <location>
        <begin position="562"/>
        <end position="615"/>
    </location>
</feature>
<feature type="compositionally biased region" description="Basic and acidic residues" evidence="1">
    <location>
        <begin position="136"/>
        <end position="172"/>
    </location>
</feature>
<dbReference type="InterPro" id="IPR051412">
    <property type="entry name" value="Formin_Homology_Diaphanous_sf"/>
</dbReference>
<evidence type="ECO:0000313" key="3">
    <source>
        <dbReference type="EMBL" id="KAL1616433.1"/>
    </source>
</evidence>
<feature type="compositionally biased region" description="Pro residues" evidence="1">
    <location>
        <begin position="331"/>
        <end position="349"/>
    </location>
</feature>
<dbReference type="PANTHER" id="PTHR45691">
    <property type="entry name" value="PROTEIN DIAPHANOUS"/>
    <property type="match status" value="1"/>
</dbReference>
<feature type="region of interest" description="Disordered" evidence="1">
    <location>
        <begin position="388"/>
        <end position="409"/>
    </location>
</feature>
<feature type="compositionally biased region" description="Basic and acidic residues" evidence="1">
    <location>
        <begin position="72"/>
        <end position="81"/>
    </location>
</feature>
<organism evidence="3 4">
    <name type="scientific">Neofusicoccum ribis</name>
    <dbReference type="NCBI Taxonomy" id="45134"/>
    <lineage>
        <taxon>Eukaryota</taxon>
        <taxon>Fungi</taxon>
        <taxon>Dikarya</taxon>
        <taxon>Ascomycota</taxon>
        <taxon>Pezizomycotina</taxon>
        <taxon>Dothideomycetes</taxon>
        <taxon>Dothideomycetes incertae sedis</taxon>
        <taxon>Botryosphaeriales</taxon>
        <taxon>Botryosphaeriaceae</taxon>
        <taxon>Neofusicoccum</taxon>
    </lineage>
</organism>
<dbReference type="Pfam" id="PF26118">
    <property type="entry name" value="DUF8035"/>
    <property type="match status" value="1"/>
</dbReference>
<dbReference type="Proteomes" id="UP001521116">
    <property type="component" value="Unassembled WGS sequence"/>
</dbReference>
<comment type="caution">
    <text evidence="3">The sequence shown here is derived from an EMBL/GenBank/DDBJ whole genome shotgun (WGS) entry which is preliminary data.</text>
</comment>
<keyword evidence="4" id="KW-1185">Reference proteome</keyword>
<sequence>MGSRRAYPTAEFYDEREREFYGGSARRSQRDFGEFEQDIRGPRTEYSRRPGPQPDFLREEYGRTSAGPLVVSERRTVRDDWSPPPPKPRKEVEREEIIIRDRSDRKSERPPPSRSSHSDREEIIFRRDGPPPPKPRPVEREEYVIRREERSPPEPPKSKAREEIIFRHEERSPPPQKPKPREIDREEIVFRRGEGARSRPPPSEADREEIRIRRREGSRPPPSEPDREEIRIRRREGSRPPPSEPDREEIRIRRHDGPPSHRPREVEREEISIRRTESEGPRRAPSSHKGDLVAREREEFVVRRRPPPPPSPPPPDKQEIIIRRTERSPSPELPPSPPPPPPPPEPILRPPIVQEIITHHRHIDHGMIPPYVSHPTKNEHKKLKVAGVERVRSPSPPPPPPSPPKDETLEISIRNRRGENGKSYDEDIIFEHETKERKPQHEDFELVHRHRSASLPRRKVVDEWDVDSEADYYNRKAMERAYMGEAHNGATKDWAIVDVPPGTNRVRMEGVGGGRQEVTWQRYNGVRRSKFYTEDHEYASDWGAPAPAPPPLPAPKNKPPADMWTEITKDLVIKEAIDTMGYDYEETDFFFYVMDYLRYEDVLQLVEISDDIRRERRQRIREIELERKRIEAPPASKPPKEYDYYEREVIYERDDRRGRYR</sequence>
<dbReference type="InterPro" id="IPR058348">
    <property type="entry name" value="DUF8035"/>
</dbReference>
<evidence type="ECO:0000259" key="2">
    <source>
        <dbReference type="Pfam" id="PF26118"/>
    </source>
</evidence>
<proteinExistence type="predicted"/>
<feature type="region of interest" description="Disordered" evidence="1">
    <location>
        <begin position="18"/>
        <end position="360"/>
    </location>
</feature>
<protein>
    <recommendedName>
        <fullName evidence="2">DUF8035 domain-containing protein</fullName>
    </recommendedName>
</protein>
<feature type="compositionally biased region" description="Basic and acidic residues" evidence="1">
    <location>
        <begin position="179"/>
        <end position="197"/>
    </location>
</feature>
<dbReference type="EMBL" id="JAJVDC020000265">
    <property type="protein sequence ID" value="KAL1616433.1"/>
    <property type="molecule type" value="Genomic_DNA"/>
</dbReference>
<feature type="compositionally biased region" description="Basic and acidic residues" evidence="1">
    <location>
        <begin position="316"/>
        <end position="329"/>
    </location>
</feature>
<feature type="compositionally biased region" description="Basic and acidic residues" evidence="1">
    <location>
        <begin position="204"/>
        <end position="302"/>
    </location>
</feature>
<accession>A0ABR3SC23</accession>
<evidence type="ECO:0000313" key="4">
    <source>
        <dbReference type="Proteomes" id="UP001521116"/>
    </source>
</evidence>
<reference evidence="3 4" key="1">
    <citation type="submission" date="2024-02" db="EMBL/GenBank/DDBJ databases">
        <title>De novo assembly and annotation of 12 fungi associated with fruit tree decline syndrome in Ontario, Canada.</title>
        <authorList>
            <person name="Sulman M."/>
            <person name="Ellouze W."/>
            <person name="Ilyukhin E."/>
        </authorList>
    </citation>
    <scope>NUCLEOTIDE SEQUENCE [LARGE SCALE GENOMIC DNA]</scope>
    <source>
        <strain evidence="3 4">M1-105</strain>
    </source>
</reference>
<feature type="compositionally biased region" description="Basic and acidic residues" evidence="1">
    <location>
        <begin position="28"/>
        <end position="48"/>
    </location>
</feature>
<dbReference type="PANTHER" id="PTHR45691:SF6">
    <property type="entry name" value="PROTEIN DIAPHANOUS"/>
    <property type="match status" value="1"/>
</dbReference>